<dbReference type="InterPro" id="IPR036259">
    <property type="entry name" value="MFS_trans_sf"/>
</dbReference>
<feature type="transmembrane region" description="Helical" evidence="2">
    <location>
        <begin position="221"/>
        <end position="241"/>
    </location>
</feature>
<feature type="transmembrane region" description="Helical" evidence="2">
    <location>
        <begin position="152"/>
        <end position="171"/>
    </location>
</feature>
<reference evidence="3" key="1">
    <citation type="journal article" date="2023" name="GigaByte">
        <title>Genome assembly of the bearded iris, Iris pallida Lam.</title>
        <authorList>
            <person name="Bruccoleri R.E."/>
            <person name="Oakeley E.J."/>
            <person name="Faust A.M.E."/>
            <person name="Altorfer M."/>
            <person name="Dessus-Babus S."/>
            <person name="Burckhardt D."/>
            <person name="Oertli M."/>
            <person name="Naumann U."/>
            <person name="Petersen F."/>
            <person name="Wong J."/>
        </authorList>
    </citation>
    <scope>NUCLEOTIDE SEQUENCE</scope>
    <source>
        <strain evidence="3">GSM-AAB239-AS_SAM_17_03QT</strain>
    </source>
</reference>
<feature type="transmembrane region" description="Helical" evidence="2">
    <location>
        <begin position="294"/>
        <end position="321"/>
    </location>
</feature>
<evidence type="ECO:0000256" key="2">
    <source>
        <dbReference type="SAM" id="Phobius"/>
    </source>
</evidence>
<feature type="compositionally biased region" description="Basic and acidic residues" evidence="1">
    <location>
        <begin position="512"/>
        <end position="525"/>
    </location>
</feature>
<sequence length="525" mass="57039">MEAHTGIVGVGGGGGGGGGGGEGGRKSLRLQLAMLEEPPTRLELFGWYVYGMCSYFVQCFLLPILFPLIVAQRATRHSELLQHQPAATFAGVACSHKDWTLYQMVVERSIAVGSSSLSPLHWTAISWFIGIVLAAPMLPYLARQLDRGHQQLILATSTVAGAFCCLLTGFFKTTWVFPFYIIAVTIAITMASAAHTRQFGLILQGLAAAKTHQRFLVSSRLSMYVTAAGNLGTAIIAAFTYQMLRRADHLTSLWVVSIFAGLKWSLGIANTFTNRPESQQLSSPRLISDYCPQVIGGLIGVFLSSFSSTCLFTATTLYVVGGLCIKPVLVLTLWFIYFAFAAVSLPLLHPVQLLIRADAAKMNLLGFMLSAFSAGCGFYFKDQHWKWSHIFLVTLMQSTSVGILHAFGRVMILDQSPIGKEAVLSTLFEWVKISGAFAGFAVVAVFPRNIKATYGVSFLAVFVGIIVLIFGNSAGYLGRDSSERRGEARIDGAPMIGLDKEGRDCVGSGQKMDSEKAERNRLDLH</sequence>
<dbReference type="AlphaFoldDB" id="A0AAX6HPY9"/>
<feature type="transmembrane region" description="Helical" evidence="2">
    <location>
        <begin position="47"/>
        <end position="70"/>
    </location>
</feature>
<gene>
    <name evidence="3" type="ORF">M6B38_298300</name>
</gene>
<name>A0AAX6HPY9_IRIPA</name>
<keyword evidence="2" id="KW-1133">Transmembrane helix</keyword>
<comment type="caution">
    <text evidence="3">The sequence shown here is derived from an EMBL/GenBank/DDBJ whole genome shotgun (WGS) entry which is preliminary data.</text>
</comment>
<feature type="transmembrane region" description="Helical" evidence="2">
    <location>
        <begin position="253"/>
        <end position="273"/>
    </location>
</feature>
<dbReference type="PANTHER" id="PTHR37891:SF1">
    <property type="entry name" value="OS06G0113900 PROTEIN"/>
    <property type="match status" value="1"/>
</dbReference>
<feature type="transmembrane region" description="Helical" evidence="2">
    <location>
        <begin position="452"/>
        <end position="477"/>
    </location>
</feature>
<feature type="transmembrane region" description="Helical" evidence="2">
    <location>
        <begin position="386"/>
        <end position="407"/>
    </location>
</feature>
<feature type="region of interest" description="Disordered" evidence="1">
    <location>
        <begin position="499"/>
        <end position="525"/>
    </location>
</feature>
<keyword evidence="2" id="KW-0812">Transmembrane</keyword>
<keyword evidence="2" id="KW-0472">Membrane</keyword>
<feature type="transmembrane region" description="Helical" evidence="2">
    <location>
        <begin position="327"/>
        <end position="348"/>
    </location>
</feature>
<evidence type="ECO:0000313" key="3">
    <source>
        <dbReference type="EMBL" id="KAJ6842731.1"/>
    </source>
</evidence>
<dbReference type="PANTHER" id="PTHR37891">
    <property type="entry name" value="OS06G0113900 PROTEIN"/>
    <property type="match status" value="1"/>
</dbReference>
<dbReference type="SUPFAM" id="SSF103473">
    <property type="entry name" value="MFS general substrate transporter"/>
    <property type="match status" value="1"/>
</dbReference>
<accession>A0AAX6HPY9</accession>
<evidence type="ECO:0000256" key="1">
    <source>
        <dbReference type="SAM" id="MobiDB-lite"/>
    </source>
</evidence>
<feature type="transmembrane region" description="Helical" evidence="2">
    <location>
        <begin position="360"/>
        <end position="380"/>
    </location>
</feature>
<feature type="transmembrane region" description="Helical" evidence="2">
    <location>
        <begin position="120"/>
        <end position="140"/>
    </location>
</feature>
<keyword evidence="4" id="KW-1185">Reference proteome</keyword>
<evidence type="ECO:0000313" key="4">
    <source>
        <dbReference type="Proteomes" id="UP001140949"/>
    </source>
</evidence>
<proteinExistence type="predicted"/>
<protein>
    <submittedName>
        <fullName evidence="3">Uncharacterized protein</fullName>
    </submittedName>
</protein>
<dbReference type="Proteomes" id="UP001140949">
    <property type="component" value="Unassembled WGS sequence"/>
</dbReference>
<feature type="transmembrane region" description="Helical" evidence="2">
    <location>
        <begin position="427"/>
        <end position="446"/>
    </location>
</feature>
<feature type="transmembrane region" description="Helical" evidence="2">
    <location>
        <begin position="177"/>
        <end position="194"/>
    </location>
</feature>
<dbReference type="EMBL" id="JANAVB010007399">
    <property type="protein sequence ID" value="KAJ6842731.1"/>
    <property type="molecule type" value="Genomic_DNA"/>
</dbReference>
<organism evidence="3 4">
    <name type="scientific">Iris pallida</name>
    <name type="common">Sweet iris</name>
    <dbReference type="NCBI Taxonomy" id="29817"/>
    <lineage>
        <taxon>Eukaryota</taxon>
        <taxon>Viridiplantae</taxon>
        <taxon>Streptophyta</taxon>
        <taxon>Embryophyta</taxon>
        <taxon>Tracheophyta</taxon>
        <taxon>Spermatophyta</taxon>
        <taxon>Magnoliopsida</taxon>
        <taxon>Liliopsida</taxon>
        <taxon>Asparagales</taxon>
        <taxon>Iridaceae</taxon>
        <taxon>Iridoideae</taxon>
        <taxon>Irideae</taxon>
        <taxon>Iris</taxon>
    </lineage>
</organism>
<reference evidence="3" key="2">
    <citation type="submission" date="2023-04" db="EMBL/GenBank/DDBJ databases">
        <authorList>
            <person name="Bruccoleri R.E."/>
            <person name="Oakeley E.J."/>
            <person name="Faust A.-M."/>
            <person name="Dessus-Babus S."/>
            <person name="Altorfer M."/>
            <person name="Burckhardt D."/>
            <person name="Oertli M."/>
            <person name="Naumann U."/>
            <person name="Petersen F."/>
            <person name="Wong J."/>
        </authorList>
    </citation>
    <scope>NUCLEOTIDE SEQUENCE</scope>
    <source>
        <strain evidence="3">GSM-AAB239-AS_SAM_17_03QT</strain>
        <tissue evidence="3">Leaf</tissue>
    </source>
</reference>